<dbReference type="GeneID" id="36579968"/>
<feature type="transmembrane region" description="Helical" evidence="2">
    <location>
        <begin position="180"/>
        <end position="203"/>
    </location>
</feature>
<evidence type="ECO:0000256" key="2">
    <source>
        <dbReference type="SAM" id="Phobius"/>
    </source>
</evidence>
<accession>A0A2J6TKJ5</accession>
<name>A0A2J6TKJ5_9HELO</name>
<evidence type="ECO:0000256" key="1">
    <source>
        <dbReference type="SAM" id="MobiDB-lite"/>
    </source>
</evidence>
<dbReference type="PANTHER" id="PTHR16861:SF4">
    <property type="entry name" value="SH3 DOMAIN PROTEIN (AFU_ORTHOLOGUE AFUA_1G13610)"/>
    <property type="match status" value="1"/>
</dbReference>
<gene>
    <name evidence="3" type="ORF">K444DRAFT_322184</name>
</gene>
<dbReference type="RefSeq" id="XP_024740412.1">
    <property type="nucleotide sequence ID" value="XM_024871886.1"/>
</dbReference>
<evidence type="ECO:0000313" key="3">
    <source>
        <dbReference type="EMBL" id="PMD63508.1"/>
    </source>
</evidence>
<feature type="compositionally biased region" description="Low complexity" evidence="1">
    <location>
        <begin position="130"/>
        <end position="140"/>
    </location>
</feature>
<evidence type="ECO:0000313" key="4">
    <source>
        <dbReference type="Proteomes" id="UP000235371"/>
    </source>
</evidence>
<feature type="compositionally biased region" description="Low complexity" evidence="1">
    <location>
        <begin position="158"/>
        <end position="172"/>
    </location>
</feature>
<dbReference type="Proteomes" id="UP000235371">
    <property type="component" value="Unassembled WGS sequence"/>
</dbReference>
<dbReference type="STRING" id="1095630.A0A2J6TKJ5"/>
<feature type="compositionally biased region" description="Polar residues" evidence="1">
    <location>
        <begin position="141"/>
        <end position="157"/>
    </location>
</feature>
<keyword evidence="2" id="KW-0472">Membrane</keyword>
<protein>
    <recommendedName>
        <fullName evidence="5">Mid2 domain-containing protein</fullName>
    </recommendedName>
</protein>
<feature type="region of interest" description="Disordered" evidence="1">
    <location>
        <begin position="130"/>
        <end position="174"/>
    </location>
</feature>
<evidence type="ECO:0008006" key="5">
    <source>
        <dbReference type="Google" id="ProtNLM"/>
    </source>
</evidence>
<dbReference type="OrthoDB" id="3564431at2759"/>
<keyword evidence="2" id="KW-1133">Transmembrane helix</keyword>
<proteinExistence type="predicted"/>
<keyword evidence="4" id="KW-1185">Reference proteome</keyword>
<dbReference type="PANTHER" id="PTHR16861">
    <property type="entry name" value="GLYCOPROTEIN 38"/>
    <property type="match status" value="1"/>
</dbReference>
<dbReference type="AlphaFoldDB" id="A0A2J6TKJ5"/>
<dbReference type="InParanoid" id="A0A2J6TKJ5"/>
<sequence length="283" mass="30044">MFYILHRGITDTCKNDNGESCGEDERLSLWRKTSTLPQTSSVQTFPLVTIPTILTQTFPSVTIPTALTSTISFSTASLGPTSVLISFPAISPFQPTIPFTSFPASSINFFSTSTSVPIFSTLSTARPTASSFTSSTNGSSPMQTNTIPTASTSSVNPSATAAGNASGTSSTSKPRLSPGGIAGIVIAVFVGILILALLIFFFWKQFRSRNRNSSGHSNSLYEKQLISPISSPFDRRGTFFTPMVIAPTQPPDYPSGRPSIEVLQRNSDSWPGAAPRVEGIGVA</sequence>
<keyword evidence="2" id="KW-0812">Transmembrane</keyword>
<dbReference type="EMBL" id="KZ613780">
    <property type="protein sequence ID" value="PMD63508.1"/>
    <property type="molecule type" value="Genomic_DNA"/>
</dbReference>
<organism evidence="3 4">
    <name type="scientific">Hyaloscypha bicolor E</name>
    <dbReference type="NCBI Taxonomy" id="1095630"/>
    <lineage>
        <taxon>Eukaryota</taxon>
        <taxon>Fungi</taxon>
        <taxon>Dikarya</taxon>
        <taxon>Ascomycota</taxon>
        <taxon>Pezizomycotina</taxon>
        <taxon>Leotiomycetes</taxon>
        <taxon>Helotiales</taxon>
        <taxon>Hyaloscyphaceae</taxon>
        <taxon>Hyaloscypha</taxon>
        <taxon>Hyaloscypha bicolor</taxon>
    </lineage>
</organism>
<reference evidence="3 4" key="1">
    <citation type="submission" date="2016-04" db="EMBL/GenBank/DDBJ databases">
        <title>A degradative enzymes factory behind the ericoid mycorrhizal symbiosis.</title>
        <authorList>
            <consortium name="DOE Joint Genome Institute"/>
            <person name="Martino E."/>
            <person name="Morin E."/>
            <person name="Grelet G."/>
            <person name="Kuo A."/>
            <person name="Kohler A."/>
            <person name="Daghino S."/>
            <person name="Barry K."/>
            <person name="Choi C."/>
            <person name="Cichocki N."/>
            <person name="Clum A."/>
            <person name="Copeland A."/>
            <person name="Hainaut M."/>
            <person name="Haridas S."/>
            <person name="Labutti K."/>
            <person name="Lindquist E."/>
            <person name="Lipzen A."/>
            <person name="Khouja H.-R."/>
            <person name="Murat C."/>
            <person name="Ohm R."/>
            <person name="Olson A."/>
            <person name="Spatafora J."/>
            <person name="Veneault-Fourrey C."/>
            <person name="Henrissat B."/>
            <person name="Grigoriev I."/>
            <person name="Martin F."/>
            <person name="Perotto S."/>
        </authorList>
    </citation>
    <scope>NUCLEOTIDE SEQUENCE [LARGE SCALE GENOMIC DNA]</scope>
    <source>
        <strain evidence="3 4">E</strain>
    </source>
</reference>